<dbReference type="InterPro" id="IPR050822">
    <property type="entry name" value="Cerebellin_Synaptic_Org"/>
</dbReference>
<dbReference type="InterPro" id="IPR001073">
    <property type="entry name" value="C1q_dom"/>
</dbReference>
<dbReference type="KEGG" id="cvn:111105430"/>
<evidence type="ECO:0000256" key="1">
    <source>
        <dbReference type="ARBA" id="ARBA00004613"/>
    </source>
</evidence>
<evidence type="ECO:0000313" key="7">
    <source>
        <dbReference type="RefSeq" id="XP_022295428.1"/>
    </source>
</evidence>
<dbReference type="InterPro" id="IPR008983">
    <property type="entry name" value="Tumour_necrosis_fac-like_dom"/>
</dbReference>
<evidence type="ECO:0000259" key="5">
    <source>
        <dbReference type="PROSITE" id="PS50871"/>
    </source>
</evidence>
<dbReference type="SUPFAM" id="SSF49842">
    <property type="entry name" value="TNF-like"/>
    <property type="match status" value="1"/>
</dbReference>
<keyword evidence="6" id="KW-1185">Reference proteome</keyword>
<dbReference type="PANTHER" id="PTHR22923">
    <property type="entry name" value="CEREBELLIN-RELATED"/>
    <property type="match status" value="1"/>
</dbReference>
<dbReference type="Pfam" id="PF00386">
    <property type="entry name" value="C1q"/>
    <property type="match status" value="1"/>
</dbReference>
<organism evidence="6 7">
    <name type="scientific">Crassostrea virginica</name>
    <name type="common">Eastern oyster</name>
    <dbReference type="NCBI Taxonomy" id="6565"/>
    <lineage>
        <taxon>Eukaryota</taxon>
        <taxon>Metazoa</taxon>
        <taxon>Spiralia</taxon>
        <taxon>Lophotrochozoa</taxon>
        <taxon>Mollusca</taxon>
        <taxon>Bivalvia</taxon>
        <taxon>Autobranchia</taxon>
        <taxon>Pteriomorphia</taxon>
        <taxon>Ostreida</taxon>
        <taxon>Ostreoidea</taxon>
        <taxon>Ostreidae</taxon>
        <taxon>Crassostrea</taxon>
    </lineage>
</organism>
<dbReference type="PROSITE" id="PS50871">
    <property type="entry name" value="C1Q"/>
    <property type="match status" value="1"/>
</dbReference>
<feature type="chain" id="PRO_5034077268" evidence="4">
    <location>
        <begin position="24"/>
        <end position="187"/>
    </location>
</feature>
<name>A0A8B8AXH2_CRAVI</name>
<dbReference type="GeneID" id="111105430"/>
<keyword evidence="3 4" id="KW-0732">Signal</keyword>
<reference evidence="7" key="1">
    <citation type="submission" date="2025-08" db="UniProtKB">
        <authorList>
            <consortium name="RefSeq"/>
        </authorList>
    </citation>
    <scope>IDENTIFICATION</scope>
    <source>
        <tissue evidence="7">Whole sample</tissue>
    </source>
</reference>
<dbReference type="RefSeq" id="XP_022295428.1">
    <property type="nucleotide sequence ID" value="XM_022439720.1"/>
</dbReference>
<dbReference type="PANTHER" id="PTHR22923:SF116">
    <property type="entry name" value="C1Q DOMAIN-CONTAINING PROTEIN"/>
    <property type="match status" value="1"/>
</dbReference>
<dbReference type="Proteomes" id="UP000694844">
    <property type="component" value="Chromosome 7"/>
</dbReference>
<comment type="subcellular location">
    <subcellularLocation>
        <location evidence="1">Secreted</location>
    </subcellularLocation>
</comment>
<dbReference type="GO" id="GO:0005576">
    <property type="term" value="C:extracellular region"/>
    <property type="evidence" value="ECO:0007669"/>
    <property type="project" value="UniProtKB-SubCell"/>
</dbReference>
<gene>
    <name evidence="7" type="primary">LOC111105430</name>
</gene>
<evidence type="ECO:0000256" key="3">
    <source>
        <dbReference type="ARBA" id="ARBA00022729"/>
    </source>
</evidence>
<dbReference type="OrthoDB" id="10071402at2759"/>
<sequence>MNAAKSLLIALFLTVTIFAQTDGHNPKLNLDDFEKEYVRIKKACTTIGYCRCHCTKKDGCQRVAFTAGINSSSTTFKSEILVFNNVISNVGNGYNKNTGIFTAPTNGTYVFSVAAVEYRRNFLYWDIVVNNMSKVRLMGDNGGPFNTATNTVVLSLTKNDQVWVKRMRGTGYYSASVPLVTFTGYLI</sequence>
<feature type="domain" description="C1q" evidence="5">
    <location>
        <begin position="58"/>
        <end position="187"/>
    </location>
</feature>
<dbReference type="PRINTS" id="PR00007">
    <property type="entry name" value="COMPLEMNTC1Q"/>
</dbReference>
<evidence type="ECO:0000313" key="6">
    <source>
        <dbReference type="Proteomes" id="UP000694844"/>
    </source>
</evidence>
<proteinExistence type="predicted"/>
<accession>A0A8B8AXH2</accession>
<dbReference type="SMART" id="SM00110">
    <property type="entry name" value="C1Q"/>
    <property type="match status" value="1"/>
</dbReference>
<keyword evidence="2" id="KW-0964">Secreted</keyword>
<protein>
    <submittedName>
        <fullName evidence="7">C1q-related factor-like</fullName>
    </submittedName>
</protein>
<evidence type="ECO:0000256" key="4">
    <source>
        <dbReference type="SAM" id="SignalP"/>
    </source>
</evidence>
<dbReference type="Gene3D" id="2.60.120.40">
    <property type="match status" value="1"/>
</dbReference>
<evidence type="ECO:0000256" key="2">
    <source>
        <dbReference type="ARBA" id="ARBA00022525"/>
    </source>
</evidence>
<dbReference type="AlphaFoldDB" id="A0A8B8AXH2"/>
<feature type="signal peptide" evidence="4">
    <location>
        <begin position="1"/>
        <end position="23"/>
    </location>
</feature>